<name>A0ABQ9I9L0_9NEOP</name>
<sequence>MYSIQEVGLSHEVNPFQADTNKTGKKLCTTSHFPTAVVCQIDSGATCNAISIQDLQRVTGEAKSKLNKSTTVLKYYANTQIIPLGQKILQFTYEGLTSGKITEDDIRQEFKGLGQISVEVQLNVKDDAKPQQAPPRCVPIPHTKELNIVLQQLEQQVIVQETEPTDRVSSMVIV</sequence>
<proteinExistence type="predicted"/>
<evidence type="ECO:0000313" key="1">
    <source>
        <dbReference type="EMBL" id="KAJ8892930.1"/>
    </source>
</evidence>
<dbReference type="Proteomes" id="UP001159363">
    <property type="component" value="Chromosome 2"/>
</dbReference>
<evidence type="ECO:0000313" key="2">
    <source>
        <dbReference type="Proteomes" id="UP001159363"/>
    </source>
</evidence>
<accession>A0ABQ9I9L0</accession>
<organism evidence="1 2">
    <name type="scientific">Dryococelus australis</name>
    <dbReference type="NCBI Taxonomy" id="614101"/>
    <lineage>
        <taxon>Eukaryota</taxon>
        <taxon>Metazoa</taxon>
        <taxon>Ecdysozoa</taxon>
        <taxon>Arthropoda</taxon>
        <taxon>Hexapoda</taxon>
        <taxon>Insecta</taxon>
        <taxon>Pterygota</taxon>
        <taxon>Neoptera</taxon>
        <taxon>Polyneoptera</taxon>
        <taxon>Phasmatodea</taxon>
        <taxon>Verophasmatodea</taxon>
        <taxon>Anareolatae</taxon>
        <taxon>Phasmatidae</taxon>
        <taxon>Eurycanthinae</taxon>
        <taxon>Dryococelus</taxon>
    </lineage>
</organism>
<dbReference type="EMBL" id="JARBHB010000002">
    <property type="protein sequence ID" value="KAJ8892930.1"/>
    <property type="molecule type" value="Genomic_DNA"/>
</dbReference>
<reference evidence="1 2" key="1">
    <citation type="submission" date="2023-02" db="EMBL/GenBank/DDBJ databases">
        <title>LHISI_Scaffold_Assembly.</title>
        <authorList>
            <person name="Stuart O.P."/>
            <person name="Cleave R."/>
            <person name="Magrath M.J.L."/>
            <person name="Mikheyev A.S."/>
        </authorList>
    </citation>
    <scope>NUCLEOTIDE SEQUENCE [LARGE SCALE GENOMIC DNA]</scope>
    <source>
        <strain evidence="1">Daus_M_001</strain>
        <tissue evidence="1">Leg muscle</tissue>
    </source>
</reference>
<gene>
    <name evidence="1" type="ORF">PR048_005511</name>
</gene>
<keyword evidence="2" id="KW-1185">Reference proteome</keyword>
<comment type="caution">
    <text evidence="1">The sequence shown here is derived from an EMBL/GenBank/DDBJ whole genome shotgun (WGS) entry which is preliminary data.</text>
</comment>
<protein>
    <submittedName>
        <fullName evidence="1">Uncharacterized protein</fullName>
    </submittedName>
</protein>